<dbReference type="InterPro" id="IPR036259">
    <property type="entry name" value="MFS_trans_sf"/>
</dbReference>
<evidence type="ECO:0000256" key="20">
    <source>
        <dbReference type="ARBA" id="ARBA00023063"/>
    </source>
</evidence>
<evidence type="ECO:0000256" key="19">
    <source>
        <dbReference type="ARBA" id="ARBA00023014"/>
    </source>
</evidence>
<dbReference type="InterPro" id="IPR044772">
    <property type="entry name" value="NO3_transporter"/>
</dbReference>
<dbReference type="GO" id="GO:0046872">
    <property type="term" value="F:metal ion binding"/>
    <property type="evidence" value="ECO:0007669"/>
    <property type="project" value="UniProtKB-KW"/>
</dbReference>
<dbReference type="InterPro" id="IPR006066">
    <property type="entry name" value="NO2/SO3_Rdtase_FeS/sirohaem_BS"/>
</dbReference>
<comment type="subcellular location">
    <subcellularLocation>
        <location evidence="4">Membrane</location>
        <topology evidence="4">Multi-pass membrane protein</topology>
    </subcellularLocation>
</comment>
<dbReference type="EC" id="1.7.1.4" evidence="25"/>
<dbReference type="NCBIfam" id="TIGR00886">
    <property type="entry name" value="2A0108"/>
    <property type="match status" value="1"/>
</dbReference>
<keyword evidence="12 28" id="KW-0812">Transmembrane</keyword>
<dbReference type="InterPro" id="IPR004737">
    <property type="entry name" value="NO3_transporter_NarK/NarU-like"/>
</dbReference>
<keyword evidence="21 28" id="KW-0472">Membrane</keyword>
<dbReference type="Gene3D" id="3.30.70.100">
    <property type="match status" value="1"/>
</dbReference>
<dbReference type="Pfam" id="PF03460">
    <property type="entry name" value="NIR_SIR_ferr"/>
    <property type="match status" value="1"/>
</dbReference>
<dbReference type="UniPathway" id="UPA00653"/>
<dbReference type="InterPro" id="IPR041854">
    <property type="entry name" value="BFD-like_2Fe2S-bd_dom_sf"/>
</dbReference>
<evidence type="ECO:0000256" key="13">
    <source>
        <dbReference type="ARBA" id="ARBA00022714"/>
    </source>
</evidence>
<feature type="transmembrane region" description="Helical" evidence="28">
    <location>
        <begin position="1134"/>
        <end position="1152"/>
    </location>
</feature>
<dbReference type="GO" id="GO:0015113">
    <property type="term" value="F:nitrite transmembrane transporter activity"/>
    <property type="evidence" value="ECO:0007669"/>
    <property type="project" value="InterPro"/>
</dbReference>
<dbReference type="NCBIfam" id="TIGR02378">
    <property type="entry name" value="nirD_assim_sml"/>
    <property type="match status" value="1"/>
</dbReference>
<keyword evidence="9" id="KW-0004">4Fe-4S</keyword>
<dbReference type="InterPro" id="IPR045854">
    <property type="entry name" value="NO2/SO3_Rdtase_4Fe4S_sf"/>
</dbReference>
<dbReference type="InterPro" id="IPR036922">
    <property type="entry name" value="Rieske_2Fe-2S_sf"/>
</dbReference>
<sequence length="1671" mass="184134">MPLLEAPRNGGAVSNGVLSGVSHSQSFGIGTESHSDDPNRRQRIVVVGLGMVAISFLEKLVKQDSERRKYDIVVIGEEPHVAYNRVGLSSFFEHRNIEDLYLNPKEWYGSFKDRSFDYHLNTRVTDIFPDRKTVKTSTGDIIAYDLLVLATGSDAVLPTHTPGYDANGVFVYRTISDLERLIEFASKHKGETATTVGGGLLGLEAAKAMTDLEDFGKVKLIDRNKWVLARQLDGDAGTLVTRKIRELGLDVMHQKRVAKIKTDDNNNVTGIVFEDGEEIDCCCVCFAIGVRPRDELGTTAGIQCASRGGFVINESLQTSIPEIYAIGECASWENQTFGIIAPGIEMADVLAFNLTNPDKEPKSFRRPDLSTKLKLLGVDVASFGDFFADRDGPKFLPGRRPSVATIPRVKDTTEKESPVKALTYKDPFGGVYKKYLFTMDGKYLLGGMMIGDTKDYIKLNQMVKSQKELEVPPSQFILGAQNGGEENGDDLADDTQVCSCHNVTKGDIVESVKSGTCKSIGEVKSCTKAGTGCGGCMPLVQSIFNKTMLDMGQEVSNNLCVHIPHSRADLYNIVAIKQLKTFEDIMKAVGRNPDSLGCELCKPAIASILSSLFNGHIMDHEYHELQETNDRFLANIQRNGTFSVVPRVPGGEITADKLIAIGQVAKKYNLYCKITGGQRIDMFGAKKQDLLDIWTELVNAGMESGHAYAKSLRTIKSCVGTTWCRFGIGDSVGMAIRLEERYKSVRSPHKLKGAVSGCVRECAEAQNKDFGLISTEKGFNIFVGGNGGAKPRHSELLAKDVPPDMVIPIIDRYLIFYIRTADKLQRTARWIENLPGGINYLREVVIDDKLGICAEMEQQMQELVDSYFCEWTETIRNPNRRKYFQQFANTNETVDTVELVKERDQERPTYWPSEGAKEDFKGHQWSALSWQPIIKADHFSNGPPAISSANVKRGDTQLAIFKVKGKYYATQQMCPHKRAFVLSDGLIGDDDAGKYWVSCPYHKRNFELNGEQAGRCSNDEAMNIATFPVEERDDGWIYVKLPPVEELDSVLGTEKWKVKKGEAPDPFQKCDKKYKGTRGKKAGDRPNTTKQSKTIDCSEMDSIKLLFLSPEVNPSNRKARSIPILNPFDKYGRVYFFSWLGFMVAFLSWYAFPPLLTVTIRKDLKMTQTEVANSNIVALLATLLVRFVAGPLCDRFGPRLVFIGLLLCGSIPTAMAGLVTNAQGLIALRFFVGILGGTFVPCQVWCTGFFDKKIVGTANSLAAGWGNAGGGITYFVMPAIFDSLVHNQGLPAHKAWRVAYIVPFIIIVVIAVAMLFTCEDTPTGKWSERHLWAEETSRFDGNIVNINSGISSSHPSSPPSTTNIVADLEKKGNPSPPESIVPMPGQLESLRTDTVVAPTFKEAMNVLLSLSTAAVAIPYACSFGAELAINSILGDFYAENFPYMGQTKTGQWAAMFGLLNVICRPAGGFIADLLYQHTQSVWSKKILLSFLGVGMGAFQLALGFSNPKSEATMFGLTAGLAFFLEACNGANFAVVPHVHPFANGIVSGAVGGMGNLGGIIFAIIFRYNGSHYARSLWIIGIIAIAANLAVSWIRPVPRHSIFFDNDRTLFATFKYVGDDFEGDMEKMKANPKVREWWAMTDGMQESPTPGAVGSAEGPSWWKPLEEVFYTD</sequence>
<dbReference type="InterPro" id="IPR006067">
    <property type="entry name" value="NO2/SO3_Rdtase_4Fe4S_dom"/>
</dbReference>
<evidence type="ECO:0000256" key="24">
    <source>
        <dbReference type="ARBA" id="ARBA00051413"/>
    </source>
</evidence>
<dbReference type="Pfam" id="PF07690">
    <property type="entry name" value="MFS_1"/>
    <property type="match status" value="1"/>
</dbReference>
<dbReference type="InterPro" id="IPR036188">
    <property type="entry name" value="FAD/NAD-bd_sf"/>
</dbReference>
<dbReference type="FunFam" id="3.30.413.10:FF:000007">
    <property type="entry name" value="Nitrite reductase [NAD(P)H] large subunit"/>
    <property type="match status" value="1"/>
</dbReference>
<dbReference type="SUPFAM" id="SSF56014">
    <property type="entry name" value="Nitrite and sulphite reductase 4Fe-4S domain-like"/>
    <property type="match status" value="1"/>
</dbReference>
<comment type="cofactor">
    <cofactor evidence="1">
        <name>siroheme</name>
        <dbReference type="ChEBI" id="CHEBI:60052"/>
    </cofactor>
</comment>
<dbReference type="SUPFAM" id="SSF55124">
    <property type="entry name" value="Nitrite/Sulfite reductase N-terminal domain-like"/>
    <property type="match status" value="1"/>
</dbReference>
<evidence type="ECO:0000256" key="27">
    <source>
        <dbReference type="SAM" id="MobiDB-lite"/>
    </source>
</evidence>
<evidence type="ECO:0000256" key="15">
    <source>
        <dbReference type="ARBA" id="ARBA00022827"/>
    </source>
</evidence>
<evidence type="ECO:0000256" key="12">
    <source>
        <dbReference type="ARBA" id="ARBA00022692"/>
    </source>
</evidence>
<evidence type="ECO:0000259" key="29">
    <source>
        <dbReference type="PROSITE" id="PS50850"/>
    </source>
</evidence>
<evidence type="ECO:0000256" key="14">
    <source>
        <dbReference type="ARBA" id="ARBA00022723"/>
    </source>
</evidence>
<comment type="similarity">
    <text evidence="7">Belongs to the nitrite and sulfite reductase 4Fe-4S domain family.</text>
</comment>
<dbReference type="CDD" id="cd17341">
    <property type="entry name" value="MFS_NRT2_like"/>
    <property type="match status" value="1"/>
</dbReference>
<dbReference type="Pfam" id="PF01077">
    <property type="entry name" value="NIR_SIR"/>
    <property type="match status" value="1"/>
</dbReference>
<comment type="pathway">
    <text evidence="5">Nitrogen metabolism; nitrate reduction (assimilation).</text>
</comment>
<dbReference type="CDD" id="cd19944">
    <property type="entry name" value="NirB_Fer2_BFD-like_2"/>
    <property type="match status" value="1"/>
</dbReference>
<dbReference type="Pfam" id="PF07992">
    <property type="entry name" value="Pyr_redox_2"/>
    <property type="match status" value="1"/>
</dbReference>
<dbReference type="Gene3D" id="3.30.413.10">
    <property type="entry name" value="Sulfite Reductase Hemoprotein, domain 1"/>
    <property type="match status" value="1"/>
</dbReference>
<evidence type="ECO:0000259" key="30">
    <source>
        <dbReference type="PROSITE" id="PS51296"/>
    </source>
</evidence>
<dbReference type="CDD" id="cd19943">
    <property type="entry name" value="NirB_Fer2_BFD-like_1"/>
    <property type="match status" value="1"/>
</dbReference>
<protein>
    <recommendedName>
        <fullName evidence="26">Nitrite reductase [NAD(P)H]</fullName>
        <ecNumber evidence="25">1.7.1.4</ecNumber>
    </recommendedName>
</protein>
<accession>A0A2G7G1R5</accession>
<comment type="catalytic activity">
    <reaction evidence="24">
        <text>NH4(+) + 3 NADP(+) + 2 H2O = nitrite + 3 NADPH + 5 H(+)</text>
        <dbReference type="Rhea" id="RHEA:24632"/>
        <dbReference type="ChEBI" id="CHEBI:15377"/>
        <dbReference type="ChEBI" id="CHEBI:15378"/>
        <dbReference type="ChEBI" id="CHEBI:16301"/>
        <dbReference type="ChEBI" id="CHEBI:28938"/>
        <dbReference type="ChEBI" id="CHEBI:57783"/>
        <dbReference type="ChEBI" id="CHEBI:58349"/>
        <dbReference type="EC" id="1.7.1.4"/>
    </reaction>
</comment>
<gene>
    <name evidence="31" type="ORF">AARAC_006830</name>
</gene>
<dbReference type="FunFam" id="1.20.1250.20:FF:000382">
    <property type="entry name" value="Nitrate transporter CrnA"/>
    <property type="match status" value="1"/>
</dbReference>
<dbReference type="STRING" id="656916.A0A2G7G1R5"/>
<dbReference type="InterPro" id="IPR023753">
    <property type="entry name" value="FAD/NAD-binding_dom"/>
</dbReference>
<evidence type="ECO:0000256" key="10">
    <source>
        <dbReference type="ARBA" id="ARBA00022617"/>
    </source>
</evidence>
<comment type="cofactor">
    <cofactor evidence="3">
        <name>FAD</name>
        <dbReference type="ChEBI" id="CHEBI:57692"/>
    </cofactor>
</comment>
<dbReference type="InterPro" id="IPR036136">
    <property type="entry name" value="Nit/Sulf_reduc_fer-like_dom_sf"/>
</dbReference>
<reference evidence="31 32" key="1">
    <citation type="submission" date="2017-05" db="EMBL/GenBank/DDBJ databases">
        <title>Genome sequence for an aflatoxigenic pathogen of Argentinian peanut, Aspergillus arachidicola.</title>
        <authorList>
            <person name="Moore G."/>
            <person name="Beltz S.B."/>
            <person name="Mack B.M."/>
        </authorList>
    </citation>
    <scope>NUCLEOTIDE SEQUENCE [LARGE SCALE GENOMIC DNA]</scope>
    <source>
        <strain evidence="31 32">CBS 117610</strain>
    </source>
</reference>
<feature type="transmembrane region" description="Helical" evidence="28">
    <location>
        <begin position="1576"/>
        <end position="1593"/>
    </location>
</feature>
<dbReference type="InterPro" id="IPR017941">
    <property type="entry name" value="Rieske_2Fe-2S"/>
</dbReference>
<feature type="transmembrane region" description="Helical" evidence="28">
    <location>
        <begin position="1486"/>
        <end position="1505"/>
    </location>
</feature>
<evidence type="ECO:0000256" key="11">
    <source>
        <dbReference type="ARBA" id="ARBA00022630"/>
    </source>
</evidence>
<dbReference type="CDD" id="cd03529">
    <property type="entry name" value="Rieske_NirD"/>
    <property type="match status" value="1"/>
</dbReference>
<evidence type="ECO:0000256" key="26">
    <source>
        <dbReference type="ARBA" id="ARBA00070300"/>
    </source>
</evidence>
<dbReference type="GO" id="GO:0051537">
    <property type="term" value="F:2 iron, 2 sulfur cluster binding"/>
    <property type="evidence" value="ECO:0007669"/>
    <property type="project" value="UniProtKB-KW"/>
</dbReference>
<feature type="transmembrane region" description="Helical" evidence="28">
    <location>
        <begin position="1541"/>
        <end position="1564"/>
    </location>
</feature>
<evidence type="ECO:0000256" key="6">
    <source>
        <dbReference type="ARBA" id="ARBA00008432"/>
    </source>
</evidence>
<dbReference type="GO" id="GO:0015980">
    <property type="term" value="P:energy derivation by oxidation of organic compounds"/>
    <property type="evidence" value="ECO:0007669"/>
    <property type="project" value="UniProtKB-ARBA"/>
</dbReference>
<dbReference type="Pfam" id="PF13806">
    <property type="entry name" value="Rieske_2"/>
    <property type="match status" value="1"/>
</dbReference>
<feature type="transmembrane region" description="Helical" evidence="28">
    <location>
        <begin position="1172"/>
        <end position="1189"/>
    </location>
</feature>
<dbReference type="FunFam" id="1.20.1250.20:FF:000463">
    <property type="entry name" value="Nitrate transporter CrnA"/>
    <property type="match status" value="1"/>
</dbReference>
<keyword evidence="11" id="KW-0285">Flavoprotein</keyword>
<feature type="region of interest" description="Disordered" evidence="27">
    <location>
        <begin position="1074"/>
        <end position="1093"/>
    </location>
</feature>
<dbReference type="SUPFAM" id="SSF54909">
    <property type="entry name" value="Dimeric alpha+beta barrel"/>
    <property type="match status" value="1"/>
</dbReference>
<keyword evidence="10" id="KW-0349">Heme</keyword>
<dbReference type="Gene3D" id="2.102.10.10">
    <property type="entry name" value="Rieske [2Fe-2S] iron-sulphur domain"/>
    <property type="match status" value="1"/>
</dbReference>
<keyword evidence="32" id="KW-1185">Reference proteome</keyword>
<evidence type="ECO:0000256" key="22">
    <source>
        <dbReference type="ARBA" id="ARBA00034078"/>
    </source>
</evidence>
<feature type="transmembrane region" description="Helical" evidence="28">
    <location>
        <begin position="1452"/>
        <end position="1474"/>
    </location>
</feature>
<evidence type="ECO:0000256" key="28">
    <source>
        <dbReference type="SAM" id="Phobius"/>
    </source>
</evidence>
<evidence type="ECO:0000256" key="18">
    <source>
        <dbReference type="ARBA" id="ARBA00023004"/>
    </source>
</evidence>
<dbReference type="PRINTS" id="PR00368">
    <property type="entry name" value="FADPNR"/>
</dbReference>
<organism evidence="31 32">
    <name type="scientific">Aspergillus arachidicola</name>
    <dbReference type="NCBI Taxonomy" id="656916"/>
    <lineage>
        <taxon>Eukaryota</taxon>
        <taxon>Fungi</taxon>
        <taxon>Dikarya</taxon>
        <taxon>Ascomycota</taxon>
        <taxon>Pezizomycotina</taxon>
        <taxon>Eurotiomycetes</taxon>
        <taxon>Eurotiomycetidae</taxon>
        <taxon>Eurotiales</taxon>
        <taxon>Aspergillaceae</taxon>
        <taxon>Aspergillus</taxon>
        <taxon>Aspergillus subgen. Circumdati</taxon>
    </lineage>
</organism>
<dbReference type="EMBL" id="NEXV01000222">
    <property type="protein sequence ID" value="PIG86753.1"/>
    <property type="molecule type" value="Genomic_DNA"/>
</dbReference>
<evidence type="ECO:0000256" key="5">
    <source>
        <dbReference type="ARBA" id="ARBA00005096"/>
    </source>
</evidence>
<comment type="catalytic activity">
    <reaction evidence="23">
        <text>NH4(+) + 3 NAD(+) + 2 H2O = nitrite + 3 NADH + 5 H(+)</text>
        <dbReference type="Rhea" id="RHEA:24628"/>
        <dbReference type="ChEBI" id="CHEBI:15377"/>
        <dbReference type="ChEBI" id="CHEBI:15378"/>
        <dbReference type="ChEBI" id="CHEBI:16301"/>
        <dbReference type="ChEBI" id="CHEBI:28938"/>
        <dbReference type="ChEBI" id="CHEBI:57540"/>
        <dbReference type="ChEBI" id="CHEBI:57945"/>
        <dbReference type="EC" id="1.7.1.4"/>
    </reaction>
</comment>
<dbReference type="GO" id="GO:0051539">
    <property type="term" value="F:4 iron, 4 sulfur cluster binding"/>
    <property type="evidence" value="ECO:0007669"/>
    <property type="project" value="UniProtKB-KW"/>
</dbReference>
<dbReference type="InterPro" id="IPR007419">
    <property type="entry name" value="BFD-like_2Fe2S-bd_dom"/>
</dbReference>
<evidence type="ECO:0000256" key="17">
    <source>
        <dbReference type="ARBA" id="ARBA00023002"/>
    </source>
</evidence>
<evidence type="ECO:0000313" key="31">
    <source>
        <dbReference type="EMBL" id="PIG86753.1"/>
    </source>
</evidence>
<dbReference type="GO" id="GO:0020037">
    <property type="term" value="F:heme binding"/>
    <property type="evidence" value="ECO:0007669"/>
    <property type="project" value="InterPro"/>
</dbReference>
<comment type="cofactor">
    <cofactor evidence="22">
        <name>[2Fe-2S] cluster</name>
        <dbReference type="ChEBI" id="CHEBI:190135"/>
    </cofactor>
</comment>
<dbReference type="GO" id="GO:0008942">
    <property type="term" value="F:nitrite reductase [NAD(P)H] activity"/>
    <property type="evidence" value="ECO:0007669"/>
    <property type="project" value="UniProtKB-EC"/>
</dbReference>
<keyword evidence="16 28" id="KW-1133">Transmembrane helix</keyword>
<dbReference type="Gene3D" id="1.20.1250.20">
    <property type="entry name" value="MFS general substrate transporter like domains"/>
    <property type="match status" value="2"/>
</dbReference>
<dbReference type="Gene3D" id="1.10.10.1100">
    <property type="entry name" value="BFD-like [2Fe-2S]-binding domain"/>
    <property type="match status" value="1"/>
</dbReference>
<dbReference type="GO" id="GO:0016857">
    <property type="term" value="F:racemase and epimerase activity, acting on carbohydrates and derivatives"/>
    <property type="evidence" value="ECO:0007669"/>
    <property type="project" value="InterPro"/>
</dbReference>
<evidence type="ECO:0000256" key="3">
    <source>
        <dbReference type="ARBA" id="ARBA00001974"/>
    </source>
</evidence>
<dbReference type="PANTHER" id="PTHR43809:SF1">
    <property type="entry name" value="NITRITE REDUCTASE (NADH) LARGE SUBUNIT"/>
    <property type="match status" value="1"/>
</dbReference>
<feature type="domain" description="Major facilitator superfamily (MFS) profile" evidence="29">
    <location>
        <begin position="1134"/>
        <end position="1598"/>
    </location>
</feature>
<dbReference type="InterPro" id="IPR008000">
    <property type="entry name" value="Rham/fucose_mutarotase"/>
</dbReference>
<dbReference type="InterPro" id="IPR020846">
    <property type="entry name" value="MFS_dom"/>
</dbReference>
<feature type="transmembrane region" description="Helical" evidence="28">
    <location>
        <begin position="1226"/>
        <end position="1250"/>
    </location>
</feature>
<dbReference type="InterPro" id="IPR011701">
    <property type="entry name" value="MFS"/>
</dbReference>
<comment type="similarity">
    <text evidence="6">Belongs to the major facilitator superfamily. Nitrate/nitrite porter (TC 2.A.1.8) family.</text>
</comment>
<keyword evidence="17" id="KW-0560">Oxidoreductase</keyword>
<comment type="caution">
    <text evidence="31">The sequence shown here is derived from an EMBL/GenBank/DDBJ whole genome shotgun (WGS) entry which is preliminary data.</text>
</comment>
<dbReference type="InterPro" id="IPR005117">
    <property type="entry name" value="NiRdtase/SiRdtase_haem-b_fer"/>
</dbReference>
<dbReference type="GO" id="GO:0015112">
    <property type="term" value="F:nitrate transmembrane transporter activity"/>
    <property type="evidence" value="ECO:0007669"/>
    <property type="project" value="InterPro"/>
</dbReference>
<feature type="transmembrane region" description="Helical" evidence="28">
    <location>
        <begin position="1300"/>
        <end position="1318"/>
    </location>
</feature>
<dbReference type="SUPFAM" id="SSF50022">
    <property type="entry name" value="ISP domain"/>
    <property type="match status" value="1"/>
</dbReference>
<dbReference type="Pfam" id="PF05336">
    <property type="entry name" value="rhaM"/>
    <property type="match status" value="1"/>
</dbReference>
<feature type="transmembrane region" description="Helical" evidence="28">
    <location>
        <begin position="1511"/>
        <end position="1534"/>
    </location>
</feature>
<keyword evidence="18" id="KW-0408">Iron</keyword>
<dbReference type="PROSITE" id="PS00365">
    <property type="entry name" value="NIR_SIR"/>
    <property type="match status" value="1"/>
</dbReference>
<dbReference type="Gene3D" id="3.50.50.60">
    <property type="entry name" value="FAD/NAD(P)-binding domain"/>
    <property type="match status" value="2"/>
</dbReference>
<dbReference type="PANTHER" id="PTHR43809">
    <property type="entry name" value="NITRITE REDUCTASE (NADH) LARGE SUBUNIT"/>
    <property type="match status" value="1"/>
</dbReference>
<dbReference type="InterPro" id="IPR011008">
    <property type="entry name" value="Dimeric_a/b-barrel"/>
</dbReference>
<feature type="transmembrane region" description="Helical" evidence="28">
    <location>
        <begin position="1201"/>
        <end position="1220"/>
    </location>
</feature>
<feature type="domain" description="Rieske" evidence="30">
    <location>
        <begin position="934"/>
        <end position="1038"/>
    </location>
</feature>
<keyword evidence="14" id="KW-0479">Metal-binding</keyword>
<evidence type="ECO:0000256" key="4">
    <source>
        <dbReference type="ARBA" id="ARBA00004141"/>
    </source>
</evidence>
<keyword evidence="15" id="KW-0274">FAD</keyword>
<evidence type="ECO:0000256" key="7">
    <source>
        <dbReference type="ARBA" id="ARBA00010429"/>
    </source>
</evidence>
<evidence type="ECO:0000256" key="16">
    <source>
        <dbReference type="ARBA" id="ARBA00022989"/>
    </source>
</evidence>
<dbReference type="PROSITE" id="PS50850">
    <property type="entry name" value="MFS"/>
    <property type="match status" value="1"/>
</dbReference>
<dbReference type="InterPro" id="IPR052034">
    <property type="entry name" value="NasD-like"/>
</dbReference>
<evidence type="ECO:0000256" key="1">
    <source>
        <dbReference type="ARBA" id="ARBA00001929"/>
    </source>
</evidence>
<evidence type="ECO:0000256" key="21">
    <source>
        <dbReference type="ARBA" id="ARBA00023136"/>
    </source>
</evidence>
<keyword evidence="19" id="KW-0411">Iron-sulfur</keyword>
<evidence type="ECO:0000256" key="23">
    <source>
        <dbReference type="ARBA" id="ARBA00050114"/>
    </source>
</evidence>
<dbReference type="Proteomes" id="UP000231358">
    <property type="component" value="Unassembled WGS sequence"/>
</dbReference>
<dbReference type="SUPFAM" id="SSF103473">
    <property type="entry name" value="MFS general substrate transporter"/>
    <property type="match status" value="1"/>
</dbReference>
<proteinExistence type="inferred from homology"/>
<dbReference type="Gene3D" id="3.90.480.20">
    <property type="match status" value="1"/>
</dbReference>
<dbReference type="FunFam" id="1.10.10.1100:FF:000002">
    <property type="entry name" value="Nitrite reductase large subunit"/>
    <property type="match status" value="1"/>
</dbReference>
<dbReference type="SUPFAM" id="SSF51905">
    <property type="entry name" value="FAD/NAD(P)-binding domain"/>
    <property type="match status" value="2"/>
</dbReference>
<keyword evidence="13" id="KW-0001">2Fe-2S</keyword>
<evidence type="ECO:0000256" key="9">
    <source>
        <dbReference type="ARBA" id="ARBA00022485"/>
    </source>
</evidence>
<evidence type="ECO:0000256" key="2">
    <source>
        <dbReference type="ARBA" id="ARBA00001966"/>
    </source>
</evidence>
<name>A0A2G7G1R5_9EURO</name>
<comment type="cofactor">
    <cofactor evidence="2">
        <name>[4Fe-4S] cluster</name>
        <dbReference type="ChEBI" id="CHEBI:49883"/>
    </cofactor>
</comment>
<evidence type="ECO:0000256" key="25">
    <source>
        <dbReference type="ARBA" id="ARBA00066907"/>
    </source>
</evidence>
<dbReference type="PRINTS" id="PR00397">
    <property type="entry name" value="SIROHAEM"/>
</dbReference>
<dbReference type="GO" id="GO:0016020">
    <property type="term" value="C:membrane"/>
    <property type="evidence" value="ECO:0007669"/>
    <property type="project" value="UniProtKB-SubCell"/>
</dbReference>
<keyword evidence="20" id="KW-0534">Nitrate assimilation</keyword>
<dbReference type="InterPro" id="IPR012748">
    <property type="entry name" value="Rieske-like_NirD"/>
</dbReference>
<dbReference type="Gene3D" id="3.30.390.30">
    <property type="match status" value="1"/>
</dbReference>
<evidence type="ECO:0000313" key="32">
    <source>
        <dbReference type="Proteomes" id="UP000231358"/>
    </source>
</evidence>
<dbReference type="PROSITE" id="PS51296">
    <property type="entry name" value="RIESKE"/>
    <property type="match status" value="1"/>
</dbReference>
<dbReference type="GO" id="GO:0042128">
    <property type="term" value="P:nitrate assimilation"/>
    <property type="evidence" value="ECO:0007669"/>
    <property type="project" value="UniProtKB-UniPathway"/>
</dbReference>
<keyword evidence="8" id="KW-0813">Transport</keyword>
<evidence type="ECO:0000256" key="8">
    <source>
        <dbReference type="ARBA" id="ARBA00022448"/>
    </source>
</evidence>
<dbReference type="InterPro" id="IPR016156">
    <property type="entry name" value="FAD/NAD-linked_Rdtase_dimer_sf"/>
</dbReference>
<feature type="transmembrane region" description="Helical" evidence="28">
    <location>
        <begin position="1262"/>
        <end position="1280"/>
    </location>
</feature>
<dbReference type="Pfam" id="PF04324">
    <property type="entry name" value="Fer2_BFD"/>
    <property type="match status" value="1"/>
</dbReference>